<gene>
    <name evidence="2" type="ORF">JG687_00018325</name>
</gene>
<keyword evidence="1" id="KW-0472">Membrane</keyword>
<dbReference type="EMBL" id="JAENGZ010002467">
    <property type="protein sequence ID" value="KAG6943647.1"/>
    <property type="molecule type" value="Genomic_DNA"/>
</dbReference>
<evidence type="ECO:0000313" key="3">
    <source>
        <dbReference type="Proteomes" id="UP000688947"/>
    </source>
</evidence>
<dbReference type="AlphaFoldDB" id="A0A8T1TQ38"/>
<comment type="caution">
    <text evidence="2">The sequence shown here is derived from an EMBL/GenBank/DDBJ whole genome shotgun (WGS) entry which is preliminary data.</text>
</comment>
<organism evidence="2 3">
    <name type="scientific">Phytophthora cactorum</name>
    <dbReference type="NCBI Taxonomy" id="29920"/>
    <lineage>
        <taxon>Eukaryota</taxon>
        <taxon>Sar</taxon>
        <taxon>Stramenopiles</taxon>
        <taxon>Oomycota</taxon>
        <taxon>Peronosporomycetes</taxon>
        <taxon>Peronosporales</taxon>
        <taxon>Peronosporaceae</taxon>
        <taxon>Phytophthora</taxon>
    </lineage>
</organism>
<keyword evidence="1" id="KW-0812">Transmembrane</keyword>
<name>A0A8T1TQ38_9STRA</name>
<dbReference type="Proteomes" id="UP000688947">
    <property type="component" value="Unassembled WGS sequence"/>
</dbReference>
<keyword evidence="1" id="KW-1133">Transmembrane helix</keyword>
<reference evidence="2" key="1">
    <citation type="submission" date="2021-01" db="EMBL/GenBank/DDBJ databases">
        <title>Phytophthora aleatoria, a newly-described species from Pinus radiata is distinct from Phytophthora cactorum isolates based on comparative genomics.</title>
        <authorList>
            <person name="Mcdougal R."/>
            <person name="Panda P."/>
            <person name="Williams N."/>
            <person name="Studholme D.J."/>
        </authorList>
    </citation>
    <scope>NUCLEOTIDE SEQUENCE</scope>
    <source>
        <strain evidence="2">NZFS 3830</strain>
    </source>
</reference>
<feature type="transmembrane region" description="Helical" evidence="1">
    <location>
        <begin position="68"/>
        <end position="90"/>
    </location>
</feature>
<protein>
    <submittedName>
        <fullName evidence="2">Uncharacterized protein</fullName>
    </submittedName>
</protein>
<evidence type="ECO:0000256" key="1">
    <source>
        <dbReference type="SAM" id="Phobius"/>
    </source>
</evidence>
<accession>A0A8T1TQ38</accession>
<dbReference type="OrthoDB" id="10408038at2759"/>
<proteinExistence type="predicted"/>
<evidence type="ECO:0000313" key="2">
    <source>
        <dbReference type="EMBL" id="KAG6943647.1"/>
    </source>
</evidence>
<sequence>MSAGPRLNRRSSIGRCIQRQLTFFDGRAMTRVTVWRHEMVESKKRAALVTQMIRAWLWVSGLRRRLRAMILMTTTMEMAPVISAMLWMTLRQLRNASRLVQTMSATVRVSTVTCPTRRRQTLETWW</sequence>